<protein>
    <submittedName>
        <fullName evidence="7">Subtilase family serine protease</fullName>
    </submittedName>
</protein>
<keyword evidence="2" id="KW-0378">Hydrolase</keyword>
<dbReference type="InterPro" id="IPR030400">
    <property type="entry name" value="Sedolisin_dom"/>
</dbReference>
<evidence type="ECO:0000256" key="1">
    <source>
        <dbReference type="ARBA" id="ARBA00022670"/>
    </source>
</evidence>
<dbReference type="EMBL" id="JACBZP010000001">
    <property type="protein sequence ID" value="NYI65920.1"/>
    <property type="molecule type" value="Genomic_DNA"/>
</dbReference>
<accession>A0A7Z0D1D8</accession>
<dbReference type="InterPro" id="IPR050819">
    <property type="entry name" value="Tripeptidyl-peptidase_I"/>
</dbReference>
<dbReference type="PROSITE" id="PS00138">
    <property type="entry name" value="SUBTILASE_SER"/>
    <property type="match status" value="1"/>
</dbReference>
<dbReference type="Gene3D" id="3.40.50.200">
    <property type="entry name" value="Peptidase S8/S53 domain"/>
    <property type="match status" value="1"/>
</dbReference>
<evidence type="ECO:0000256" key="4">
    <source>
        <dbReference type="PROSITE-ProRule" id="PRU01240"/>
    </source>
</evidence>
<name>A0A7Z0D1D8_9MICO</name>
<keyword evidence="8" id="KW-1185">Reference proteome</keyword>
<reference evidence="7 8" key="1">
    <citation type="submission" date="2020-07" db="EMBL/GenBank/DDBJ databases">
        <title>Sequencing the genomes of 1000 actinobacteria strains.</title>
        <authorList>
            <person name="Klenk H.-P."/>
        </authorList>
    </citation>
    <scope>NUCLEOTIDE SEQUENCE [LARGE SCALE GENOMIC DNA]</scope>
    <source>
        <strain evidence="7 8">DSM 26341</strain>
    </source>
</reference>
<dbReference type="PROSITE" id="PS51695">
    <property type="entry name" value="SEDOLISIN"/>
    <property type="match status" value="1"/>
</dbReference>
<evidence type="ECO:0000313" key="8">
    <source>
        <dbReference type="Proteomes" id="UP000539111"/>
    </source>
</evidence>
<evidence type="ECO:0000256" key="5">
    <source>
        <dbReference type="SAM" id="SignalP"/>
    </source>
</evidence>
<evidence type="ECO:0000313" key="7">
    <source>
        <dbReference type="EMBL" id="NYI65920.1"/>
    </source>
</evidence>
<feature type="chain" id="PRO_5030766178" evidence="5">
    <location>
        <begin position="35"/>
        <end position="432"/>
    </location>
</feature>
<dbReference type="CDD" id="cd04056">
    <property type="entry name" value="Peptidases_S53"/>
    <property type="match status" value="1"/>
</dbReference>
<dbReference type="PANTHER" id="PTHR14218">
    <property type="entry name" value="PROTEASE S8 TRIPEPTIDYL PEPTIDASE I CLN2"/>
    <property type="match status" value="1"/>
</dbReference>
<dbReference type="GO" id="GO:0004252">
    <property type="term" value="F:serine-type endopeptidase activity"/>
    <property type="evidence" value="ECO:0007669"/>
    <property type="project" value="InterPro"/>
</dbReference>
<dbReference type="RefSeq" id="WP_179424950.1">
    <property type="nucleotide sequence ID" value="NZ_JACBZP010000001.1"/>
</dbReference>
<dbReference type="AlphaFoldDB" id="A0A7Z0D1D8"/>
<organism evidence="7 8">
    <name type="scientific">Spelaeicoccus albus</name>
    <dbReference type="NCBI Taxonomy" id="1280376"/>
    <lineage>
        <taxon>Bacteria</taxon>
        <taxon>Bacillati</taxon>
        <taxon>Actinomycetota</taxon>
        <taxon>Actinomycetes</taxon>
        <taxon>Micrococcales</taxon>
        <taxon>Brevibacteriaceae</taxon>
        <taxon>Spelaeicoccus</taxon>
    </lineage>
</organism>
<comment type="caution">
    <text evidence="4">Lacks conserved residue(s) required for the propagation of feature annotation.</text>
</comment>
<dbReference type="PANTHER" id="PTHR14218:SF15">
    <property type="entry name" value="TRIPEPTIDYL-PEPTIDASE 1"/>
    <property type="match status" value="1"/>
</dbReference>
<feature type="signal peptide" evidence="5">
    <location>
        <begin position="1"/>
        <end position="34"/>
    </location>
</feature>
<comment type="caution">
    <text evidence="7">The sequence shown here is derived from an EMBL/GenBank/DDBJ whole genome shotgun (WGS) entry which is preliminary data.</text>
</comment>
<dbReference type="Proteomes" id="UP000539111">
    <property type="component" value="Unassembled WGS sequence"/>
</dbReference>
<comment type="similarity">
    <text evidence="4">Belongs to the peptidase S8 family.</text>
</comment>
<dbReference type="InterPro" id="IPR023828">
    <property type="entry name" value="Peptidase_S8_Ser-AS"/>
</dbReference>
<proteinExistence type="inferred from homology"/>
<evidence type="ECO:0000256" key="2">
    <source>
        <dbReference type="ARBA" id="ARBA00022801"/>
    </source>
</evidence>
<dbReference type="PRINTS" id="PR00723">
    <property type="entry name" value="SUBTILISIN"/>
</dbReference>
<keyword evidence="5" id="KW-0732">Signal</keyword>
<keyword evidence="3" id="KW-0720">Serine protease</keyword>
<dbReference type="SUPFAM" id="SSF52743">
    <property type="entry name" value="Subtilisin-like"/>
    <property type="match status" value="1"/>
</dbReference>
<dbReference type="InterPro" id="IPR036852">
    <property type="entry name" value="Peptidase_S8/S53_dom_sf"/>
</dbReference>
<dbReference type="GO" id="GO:0008240">
    <property type="term" value="F:tripeptidyl-peptidase activity"/>
    <property type="evidence" value="ECO:0007669"/>
    <property type="project" value="TreeGrafter"/>
</dbReference>
<feature type="domain" description="Peptidase S53" evidence="6">
    <location>
        <begin position="109"/>
        <end position="432"/>
    </location>
</feature>
<sequence>MKLTDRRLRTLTKAVVAPAMVLGMCVAGPVAAEAAPLMTHAVHAAAPADHSNDQHTLQLQKSADAETTPAACNHVIKSVGRTPVAHCMAMLYTPQGHIQPSASAPPSTAITPNQLRDAYNLPDGGEGVTVAIVDAGGYSSAQSDLNAYRSHYGISSCTTANGCFSKYDQNGGTDYPADDPGWSVETALDLDAVSAVCPKCDIMLVQGDDASFDSLGKAVDTAVAKGADYVSNSYGVDNEGTSSLQDYDHYYNHKGVGIIAASGDTGNTQSWPATNPTVTGVGGTKLTKNSSSRGWAETAWVSGGSGCSNYEPKPAFQEGLTTNCTNRASADVAADADPSSGLAVYNTLGQDGWGQVGGTSLASPLMAGMFALAGAPAAGTYPVTYPYANSSQLFDITNGSNGTCGNLLCNAGSGYDGPTGMGTPNGVGALHS</sequence>
<dbReference type="InterPro" id="IPR015500">
    <property type="entry name" value="Peptidase_S8_subtilisin-rel"/>
</dbReference>
<evidence type="ECO:0000259" key="6">
    <source>
        <dbReference type="PROSITE" id="PS51695"/>
    </source>
</evidence>
<keyword evidence="1 7" id="KW-0645">Protease</keyword>
<evidence type="ECO:0000256" key="3">
    <source>
        <dbReference type="ARBA" id="ARBA00022825"/>
    </source>
</evidence>
<gene>
    <name evidence="7" type="ORF">BJY26_000226</name>
</gene>
<dbReference type="GO" id="GO:0006508">
    <property type="term" value="P:proteolysis"/>
    <property type="evidence" value="ECO:0007669"/>
    <property type="project" value="UniProtKB-KW"/>
</dbReference>
<dbReference type="PROSITE" id="PS51892">
    <property type="entry name" value="SUBTILASE"/>
    <property type="match status" value="1"/>
</dbReference>